<accession>A0A289GFB7</accession>
<dbReference type="RefSeq" id="WP_019281641.1">
    <property type="nucleotide sequence ID" value="NZ_CP023055.1"/>
</dbReference>
<evidence type="ECO:0000313" key="2">
    <source>
        <dbReference type="Proteomes" id="UP000256923"/>
    </source>
</evidence>
<organism evidence="1 2">
    <name type="scientific">Vibrio anguillarum</name>
    <name type="common">Listonella anguillarum</name>
    <dbReference type="NCBI Taxonomy" id="55601"/>
    <lineage>
        <taxon>Bacteria</taxon>
        <taxon>Pseudomonadati</taxon>
        <taxon>Pseudomonadota</taxon>
        <taxon>Gammaproteobacteria</taxon>
        <taxon>Vibrionales</taxon>
        <taxon>Vibrionaceae</taxon>
        <taxon>Vibrio</taxon>
    </lineage>
</organism>
<dbReference type="EMBL" id="CP034673">
    <property type="protein sequence ID" value="AZS26883.1"/>
    <property type="molecule type" value="Genomic_DNA"/>
</dbReference>
<protein>
    <submittedName>
        <fullName evidence="1">Uncharacterized protein</fullName>
    </submittedName>
</protein>
<dbReference type="AlphaFoldDB" id="A0A289GFB7"/>
<proteinExistence type="predicted"/>
<name>A0A289GFB7_VIBAN</name>
<evidence type="ECO:0000313" key="1">
    <source>
        <dbReference type="EMBL" id="AZS26883.1"/>
    </source>
</evidence>
<reference evidence="1 2" key="1">
    <citation type="submission" date="2018-12" db="EMBL/GenBank/DDBJ databases">
        <title>Characterization and Draft Genome of Vibrio anguillarum J360 Marine Pathogen Isolated from an Outbreak in Lumpfish (Cyclopterus lumpus).</title>
        <authorList>
            <person name="Vasquez J.I."/>
            <person name="Cao T."/>
            <person name="Chakraborty S."/>
            <person name="Gnanagobal H."/>
            <person name="Wescot J."/>
            <person name="Boyce D."/>
            <person name="Santander J."/>
        </authorList>
    </citation>
    <scope>NUCLEOTIDE SEQUENCE [LARGE SCALE GENOMIC DNA]</scope>
    <source>
        <strain evidence="1 2">J360</strain>
    </source>
</reference>
<sequence length="241" mass="28279">MKFIANANRKKRISIIVLFIVLVFLGYDYYQSTQPNIWGDEPDESYITIIGKKPKDAKVDAWARWGASGDSCKARTFSFSNVKWSKGANVKWHITHDFSTDPNRYELRIPYQKYHDSLDCDVELGRIIVQAYNKFGTAGFAELRIYQAGKEYYNRPIDFKFSIEAKNCEPYYHEKFNQWTNGFGCYYYINGKKKSQDQEFNAYSAYYDFSKFNNDTVIHYDILAGENYRSEPLDKKIGPQE</sequence>
<gene>
    <name evidence="1" type="ORF">DYL72_18080</name>
</gene>
<dbReference type="Proteomes" id="UP000256923">
    <property type="component" value="Chromosome 2"/>
</dbReference>